<feature type="region of interest" description="Disordered" evidence="5">
    <location>
        <begin position="324"/>
        <end position="350"/>
    </location>
</feature>
<dbReference type="PANTHER" id="PTHR45831:SF2">
    <property type="entry name" value="LD24721P"/>
    <property type="match status" value="1"/>
</dbReference>
<gene>
    <name evidence="7" type="primary">TBLA0G01050</name>
    <name evidence="7" type="ORF">TBLA_0G01050</name>
</gene>
<keyword evidence="8" id="KW-1185">Reference proteome</keyword>
<dbReference type="Pfam" id="PF00515">
    <property type="entry name" value="TPR_1"/>
    <property type="match status" value="2"/>
</dbReference>
<dbReference type="GO" id="GO:0006620">
    <property type="term" value="P:post-translational protein targeting to endoplasmic reticulum membrane"/>
    <property type="evidence" value="ECO:0007669"/>
    <property type="project" value="EnsemblFungi"/>
</dbReference>
<feature type="domain" description="SGTA homodimerisation" evidence="6">
    <location>
        <begin position="4"/>
        <end position="69"/>
    </location>
</feature>
<dbReference type="GO" id="GO:0072380">
    <property type="term" value="C:TRC complex"/>
    <property type="evidence" value="ECO:0007669"/>
    <property type="project" value="EnsemblFungi"/>
</dbReference>
<dbReference type="PROSITE" id="PS50005">
    <property type="entry name" value="TPR"/>
    <property type="match status" value="3"/>
</dbReference>
<evidence type="ECO:0000256" key="1">
    <source>
        <dbReference type="ARBA" id="ARBA00008175"/>
    </source>
</evidence>
<dbReference type="STRING" id="1071380.I2H6Q0"/>
<name>I2H6Q0_HENB6</name>
<organism evidence="7 8">
    <name type="scientific">Henningerozyma blattae (strain ATCC 34711 / CBS 6284 / DSM 70876 / NBRC 10599 / NRRL Y-10934 / UCD 77-7)</name>
    <name type="common">Yeast</name>
    <name type="synonym">Tetrapisispora blattae</name>
    <dbReference type="NCBI Taxonomy" id="1071380"/>
    <lineage>
        <taxon>Eukaryota</taxon>
        <taxon>Fungi</taxon>
        <taxon>Dikarya</taxon>
        <taxon>Ascomycota</taxon>
        <taxon>Saccharomycotina</taxon>
        <taxon>Saccharomycetes</taxon>
        <taxon>Saccharomycetales</taxon>
        <taxon>Saccharomycetaceae</taxon>
        <taxon>Henningerozyma</taxon>
    </lineage>
</organism>
<dbReference type="Proteomes" id="UP000002866">
    <property type="component" value="Chromosome 7"/>
</dbReference>
<protein>
    <recommendedName>
        <fullName evidence="6">SGTA homodimerisation domain-containing protein</fullName>
    </recommendedName>
</protein>
<dbReference type="KEGG" id="tbl:TBLA_0G01050"/>
<feature type="repeat" description="TPR" evidence="4">
    <location>
        <begin position="137"/>
        <end position="170"/>
    </location>
</feature>
<evidence type="ECO:0000256" key="5">
    <source>
        <dbReference type="SAM" id="MobiDB-lite"/>
    </source>
</evidence>
<dbReference type="GO" id="GO:0060090">
    <property type="term" value="F:molecular adaptor activity"/>
    <property type="evidence" value="ECO:0007669"/>
    <property type="project" value="EnsemblFungi"/>
</dbReference>
<dbReference type="FunFam" id="1.25.40.10:FF:000207">
    <property type="entry name" value="Small glutamine-rich tetratricopeptide repeat-containing protein"/>
    <property type="match status" value="1"/>
</dbReference>
<reference evidence="7 8" key="1">
    <citation type="journal article" date="2011" name="Proc. Natl. Acad. Sci. U.S.A.">
        <title>Evolutionary erosion of yeast sex chromosomes by mating-type switching accidents.</title>
        <authorList>
            <person name="Gordon J.L."/>
            <person name="Armisen D."/>
            <person name="Proux-Wera E."/>
            <person name="Oheigeartaigh S.S."/>
            <person name="Byrne K.P."/>
            <person name="Wolfe K.H."/>
        </authorList>
    </citation>
    <scope>NUCLEOTIDE SEQUENCE [LARGE SCALE GENOMIC DNA]</scope>
    <source>
        <strain evidence="8">ATCC 34711 / CBS 6284 / DSM 70876 / NBRC 10599 / NRRL Y-10934 / UCD 77-7</strain>
    </source>
</reference>
<dbReference type="SMART" id="SM00028">
    <property type="entry name" value="TPR"/>
    <property type="match status" value="3"/>
</dbReference>
<dbReference type="Gene3D" id="1.20.5.420">
    <property type="entry name" value="Immunoglobulin FC, subunit C"/>
    <property type="match status" value="1"/>
</dbReference>
<dbReference type="SUPFAM" id="SSF48452">
    <property type="entry name" value="TPR-like"/>
    <property type="match status" value="1"/>
</dbReference>
<evidence type="ECO:0000259" key="6">
    <source>
        <dbReference type="Pfam" id="PF16546"/>
    </source>
</evidence>
<keyword evidence="3 4" id="KW-0802">TPR repeat</keyword>
<dbReference type="InterPro" id="IPR019734">
    <property type="entry name" value="TPR_rpt"/>
</dbReference>
<feature type="compositionally biased region" description="Low complexity" evidence="5">
    <location>
        <begin position="331"/>
        <end position="344"/>
    </location>
</feature>
<dbReference type="InterPro" id="IPR047150">
    <property type="entry name" value="SGT"/>
</dbReference>
<dbReference type="FunCoup" id="I2H6Q0">
    <property type="interactions" value="652"/>
</dbReference>
<dbReference type="AlphaFoldDB" id="I2H6Q0"/>
<keyword evidence="2" id="KW-0677">Repeat</keyword>
<feature type="repeat" description="TPR" evidence="4">
    <location>
        <begin position="171"/>
        <end position="204"/>
    </location>
</feature>
<evidence type="ECO:0000313" key="7">
    <source>
        <dbReference type="EMBL" id="CCH62052.1"/>
    </source>
</evidence>
<sequence length="350" mass="37123">MSYSNKDIANLLVDFLSTAIEKKAVSSDNADSLNVAIDCITEAFEFEKDDVKSTLASKFGGKSLTELLDAATNAKGRSSSPEDIKVSISDKDEEEDKELAAKAEALKLEGNKAMAAKDYNLAVEKYNAAIKLVPTKAVYYANRAAAYSSQEKYDEAIKDAESAIKVEPNWSKGYSRLGFAKFAQGKSQEALEAYKKALEVDGDKATDIMKRDYETAKKKVEQSLNVEKSATPSASASASASAGGMPDMASMLGGGLGSFLNNPQIMQAAQQMMSNPRAMEQMESMMQNPSIRQMAENLSSGSSEGMGDFMNNPAIREMASNLFGGAGAGAGADSNGANSSANAGKDADKN</sequence>
<dbReference type="GO" id="GO:0016020">
    <property type="term" value="C:membrane"/>
    <property type="evidence" value="ECO:0007669"/>
    <property type="project" value="TreeGrafter"/>
</dbReference>
<dbReference type="RefSeq" id="XP_004181571.1">
    <property type="nucleotide sequence ID" value="XM_004181523.1"/>
</dbReference>
<feature type="repeat" description="TPR" evidence="4">
    <location>
        <begin position="103"/>
        <end position="136"/>
    </location>
</feature>
<dbReference type="GeneID" id="14497184"/>
<proteinExistence type="inferred from homology"/>
<dbReference type="OMA" id="DMARNMM"/>
<evidence type="ECO:0000256" key="3">
    <source>
        <dbReference type="ARBA" id="ARBA00022803"/>
    </source>
</evidence>
<dbReference type="InterPro" id="IPR032374">
    <property type="entry name" value="SGTA_dimer"/>
</dbReference>
<dbReference type="EMBL" id="HE806322">
    <property type="protein sequence ID" value="CCH62052.1"/>
    <property type="molecule type" value="Genomic_DNA"/>
</dbReference>
<dbReference type="GO" id="GO:0042802">
    <property type="term" value="F:identical protein binding"/>
    <property type="evidence" value="ECO:0007669"/>
    <property type="project" value="EnsemblFungi"/>
</dbReference>
<dbReference type="PANTHER" id="PTHR45831">
    <property type="entry name" value="LD24721P"/>
    <property type="match status" value="1"/>
</dbReference>
<comment type="similarity">
    <text evidence="1">Belongs to the SGT family.</text>
</comment>
<evidence type="ECO:0000256" key="2">
    <source>
        <dbReference type="ARBA" id="ARBA00022737"/>
    </source>
</evidence>
<feature type="region of interest" description="Disordered" evidence="5">
    <location>
        <begin position="221"/>
        <end position="243"/>
    </location>
</feature>
<dbReference type="GO" id="GO:0009408">
    <property type="term" value="P:response to heat"/>
    <property type="evidence" value="ECO:0007669"/>
    <property type="project" value="EnsemblFungi"/>
</dbReference>
<dbReference type="HOGENOM" id="CLU_044224_1_0_1"/>
<dbReference type="InParanoid" id="I2H6Q0"/>
<dbReference type="OrthoDB" id="2335338at2759"/>
<evidence type="ECO:0000313" key="8">
    <source>
        <dbReference type="Proteomes" id="UP000002866"/>
    </source>
</evidence>
<evidence type="ECO:0000256" key="4">
    <source>
        <dbReference type="PROSITE-ProRule" id="PRU00339"/>
    </source>
</evidence>
<dbReference type="Pfam" id="PF16546">
    <property type="entry name" value="SGTA_dimer"/>
    <property type="match status" value="1"/>
</dbReference>
<dbReference type="InterPro" id="IPR011990">
    <property type="entry name" value="TPR-like_helical_dom_sf"/>
</dbReference>
<accession>I2H6Q0</accession>
<feature type="compositionally biased region" description="Low complexity" evidence="5">
    <location>
        <begin position="229"/>
        <end position="243"/>
    </location>
</feature>
<dbReference type="Gene3D" id="1.25.40.10">
    <property type="entry name" value="Tetratricopeptide repeat domain"/>
    <property type="match status" value="1"/>
</dbReference>
<dbReference type="eggNOG" id="KOG0553">
    <property type="taxonomic scope" value="Eukaryota"/>
</dbReference>